<proteinExistence type="predicted"/>
<feature type="domain" description="Aldehyde oxidase/xanthine dehydrogenase a/b hammerhead" evidence="2">
    <location>
        <begin position="207"/>
        <end position="285"/>
    </location>
</feature>
<name>A0A5K7YXX8_9BACT</name>
<dbReference type="InterPro" id="IPR052516">
    <property type="entry name" value="N-heterocyclic_Hydroxylase"/>
</dbReference>
<dbReference type="InterPro" id="IPR008274">
    <property type="entry name" value="AldOxase/xan_DH_MoCoBD1"/>
</dbReference>
<protein>
    <submittedName>
        <fullName evidence="3">Aldehyde oxidase</fullName>
    </submittedName>
</protein>
<dbReference type="PANTHER" id="PTHR47495">
    <property type="entry name" value="ALDEHYDE DEHYDROGENASE"/>
    <property type="match status" value="1"/>
</dbReference>
<evidence type="ECO:0000313" key="4">
    <source>
        <dbReference type="Proteomes" id="UP000427769"/>
    </source>
</evidence>
<dbReference type="PIRSF" id="PIRSF036389">
    <property type="entry name" value="IOR_B"/>
    <property type="match status" value="1"/>
</dbReference>
<dbReference type="Gene3D" id="3.90.1170.50">
    <property type="entry name" value="Aldehyde oxidase/xanthine dehydrogenase, a/b hammerhead"/>
    <property type="match status" value="1"/>
</dbReference>
<dbReference type="SMART" id="SM01008">
    <property type="entry name" value="Ald_Xan_dh_C"/>
    <property type="match status" value="1"/>
</dbReference>
<keyword evidence="4" id="KW-1185">Reference proteome</keyword>
<dbReference type="Pfam" id="PF20256">
    <property type="entry name" value="MoCoBD_2"/>
    <property type="match status" value="2"/>
</dbReference>
<evidence type="ECO:0000313" key="3">
    <source>
        <dbReference type="EMBL" id="BBO74216.1"/>
    </source>
</evidence>
<dbReference type="InterPro" id="IPR046867">
    <property type="entry name" value="AldOxase/xan_DH_MoCoBD2"/>
</dbReference>
<dbReference type="PROSITE" id="PS51318">
    <property type="entry name" value="TAT"/>
    <property type="match status" value="1"/>
</dbReference>
<gene>
    <name evidence="3" type="ORF">DSCW_16330</name>
</gene>
<dbReference type="PANTHER" id="PTHR47495:SF2">
    <property type="entry name" value="ALDEHYDE DEHYDROGENASE"/>
    <property type="match status" value="1"/>
</dbReference>
<dbReference type="InterPro" id="IPR037165">
    <property type="entry name" value="AldOxase/xan_DH_Mopterin-bd_sf"/>
</dbReference>
<sequence length="715" mass="76996">MKSEMTRRTFLQQSSLVIAAATFSNSISLFNASLARGASSLPFKPHAFLEISTDDTVTVWVGQTNLGQGTHTGIPMIIADELDADWETVQVKMALAAEPFKSPVWHAQATGGSSSIRHRWDLLRKVGAAARQMLVEAAAGKWGIDGKKCVAREGKVLHPDGRSLTYGQLAQAAAKRPVPENPTLKAPKEYRIIGTPRKRLDIPEKVMGKTVFGMDFNVPGMCIAVVARPPRYGASLQSYDEKAALAVKGVVNVVPLEGRVAVCAETTYAAIKGREALDVRWSGASHPDLDDDAIDAVFKAHLEKSGAVAEKRGDTAKALANADKTLAQSYKLPYISHAQVEPINCTAHVEKTRCRIWMPTQGQTATQSTTAKLTGLPVEKVEVMTLPAGGGFGLRGEQDAVVDSVLLSKSLNRPVKVIWTREDDFANDRFRPASQCNIKAGLDKDGKVIAWSHKVAAPSVMSRLMPQAVQNGIDPDAVHGLGDMPYAFTNLNVNYAMVDLPITVGWWRSVGYSVNAFAVESFMDELAHAAGKDPVAFRLAHMEKGSRAHGVLSLAAEKGGWNLPVPEGRARGVAVTACFESFAAHMAEVSVGEKGSIRVHRIVCAIDCGTAVYPDAIRAQAESGVIMGLSTAFYEKIRFSDGGVKTANYDEYRVLTISEVPEIEVYIAENDLKAGGVGEPVFPSVAPAVANAIFKATGVRLRELPFRRELLVKSG</sequence>
<dbReference type="RefSeq" id="WP_155303261.1">
    <property type="nucleotide sequence ID" value="NZ_AP021875.1"/>
</dbReference>
<keyword evidence="1" id="KW-0479">Metal-binding</keyword>
<dbReference type="SUPFAM" id="SSF56003">
    <property type="entry name" value="Molybdenum cofactor-binding domain"/>
    <property type="match status" value="2"/>
</dbReference>
<keyword evidence="1" id="KW-0411">Iron-sulfur</keyword>
<dbReference type="GO" id="GO:0051536">
    <property type="term" value="F:iron-sulfur cluster binding"/>
    <property type="evidence" value="ECO:0007669"/>
    <property type="project" value="UniProtKB-KW"/>
</dbReference>
<dbReference type="Pfam" id="PF02738">
    <property type="entry name" value="MoCoBD_1"/>
    <property type="match status" value="1"/>
</dbReference>
<reference evidence="3 4" key="1">
    <citation type="submission" date="2019-11" db="EMBL/GenBank/DDBJ databases">
        <title>Comparative genomics of hydrocarbon-degrading Desulfosarcina strains.</title>
        <authorList>
            <person name="Watanabe M."/>
            <person name="Kojima H."/>
            <person name="Fukui M."/>
        </authorList>
    </citation>
    <scope>NUCLEOTIDE SEQUENCE [LARGE SCALE GENOMIC DNA]</scope>
    <source>
        <strain evidence="3 4">PP31</strain>
    </source>
</reference>
<dbReference type="InterPro" id="IPR006311">
    <property type="entry name" value="TAT_signal"/>
</dbReference>
<dbReference type="AlphaFoldDB" id="A0A5K7YXX8"/>
<dbReference type="KEGG" id="dwd:DSCW_16330"/>
<dbReference type="InterPro" id="IPR012368">
    <property type="entry name" value="OxRdtase_Mopterin-bd_su_IorB"/>
</dbReference>
<keyword evidence="1" id="KW-0408">Iron</keyword>
<dbReference type="Proteomes" id="UP000427769">
    <property type="component" value="Chromosome"/>
</dbReference>
<dbReference type="GO" id="GO:0016491">
    <property type="term" value="F:oxidoreductase activity"/>
    <property type="evidence" value="ECO:0007669"/>
    <property type="project" value="InterPro"/>
</dbReference>
<organism evidence="3 4">
    <name type="scientific">Desulfosarcina widdelii</name>
    <dbReference type="NCBI Taxonomy" id="947919"/>
    <lineage>
        <taxon>Bacteria</taxon>
        <taxon>Pseudomonadati</taxon>
        <taxon>Thermodesulfobacteriota</taxon>
        <taxon>Desulfobacteria</taxon>
        <taxon>Desulfobacterales</taxon>
        <taxon>Desulfosarcinaceae</taxon>
        <taxon>Desulfosarcina</taxon>
    </lineage>
</organism>
<evidence type="ECO:0000256" key="1">
    <source>
        <dbReference type="ARBA" id="ARBA00023014"/>
    </source>
</evidence>
<evidence type="ECO:0000259" key="2">
    <source>
        <dbReference type="SMART" id="SM01008"/>
    </source>
</evidence>
<dbReference type="OrthoDB" id="9767994at2"/>
<dbReference type="Gene3D" id="3.30.365.10">
    <property type="entry name" value="Aldehyde oxidase/xanthine dehydrogenase, molybdopterin binding domain"/>
    <property type="match status" value="4"/>
</dbReference>
<accession>A0A5K7YXX8</accession>
<dbReference type="InterPro" id="IPR000674">
    <property type="entry name" value="Ald_Oxase/Xan_DH_a/b"/>
</dbReference>
<dbReference type="EMBL" id="AP021875">
    <property type="protein sequence ID" value="BBO74216.1"/>
    <property type="molecule type" value="Genomic_DNA"/>
</dbReference>